<feature type="chain" id="PRO_5029730193" description="HYR domain-containing protein" evidence="2">
    <location>
        <begin position="25"/>
        <end position="354"/>
    </location>
</feature>
<dbReference type="Proteomes" id="UP000593567">
    <property type="component" value="Unassembled WGS sequence"/>
</dbReference>
<keyword evidence="2" id="KW-0732">Signal</keyword>
<protein>
    <recommendedName>
        <fullName evidence="3">HYR domain-containing protein</fullName>
    </recommendedName>
</protein>
<evidence type="ECO:0000256" key="2">
    <source>
        <dbReference type="SAM" id="SignalP"/>
    </source>
</evidence>
<organism evidence="4 5">
    <name type="scientific">Bugula neritina</name>
    <name type="common">Brown bryozoan</name>
    <name type="synonym">Sertularia neritina</name>
    <dbReference type="NCBI Taxonomy" id="10212"/>
    <lineage>
        <taxon>Eukaryota</taxon>
        <taxon>Metazoa</taxon>
        <taxon>Spiralia</taxon>
        <taxon>Lophotrochozoa</taxon>
        <taxon>Bryozoa</taxon>
        <taxon>Gymnolaemata</taxon>
        <taxon>Cheilostomatida</taxon>
        <taxon>Flustrina</taxon>
        <taxon>Buguloidea</taxon>
        <taxon>Bugulidae</taxon>
        <taxon>Bugula</taxon>
    </lineage>
</organism>
<evidence type="ECO:0000313" key="5">
    <source>
        <dbReference type="Proteomes" id="UP000593567"/>
    </source>
</evidence>
<sequence length="354" mass="38782">MKNFQPPALLFSYLLLSLFTAVDAAALCNSATDPDVTCPEDVVKIFTSIQESAKMADVLDVVFIIDEGALTAPQHYWTKQFLKAFTQLFVISPEYTKNILLFTYQYHLLYITCKHPKTKIFSDLGLNAAIGEFAKGRASADHLTVLITNGGWGNLGSNPESAIATLKSYGHVAAVILKHPNQNIGLIKNVIFDNFVSFFGSTKLGFTVNMAPEYLRALHTYTEYTKSMSTRWPLDMIVNNSKCASSGRSCSNDQSCVCEIRSLQSEYICIGKDMDPPAAVSCDGPNSPIQISPGNISTLVVWEQPVFSDNTGIVRTVSDKLPGLYQAGQHTVVTMATDKHGNTAKCQFSFTVTN</sequence>
<dbReference type="Pfam" id="PF02494">
    <property type="entry name" value="HYR"/>
    <property type="match status" value="1"/>
</dbReference>
<feature type="signal peptide" evidence="2">
    <location>
        <begin position="1"/>
        <end position="24"/>
    </location>
</feature>
<dbReference type="InterPro" id="IPR003410">
    <property type="entry name" value="HYR_dom"/>
</dbReference>
<evidence type="ECO:0000256" key="1">
    <source>
        <dbReference type="ARBA" id="ARBA00022737"/>
    </source>
</evidence>
<feature type="domain" description="HYR" evidence="3">
    <location>
        <begin position="272"/>
        <end position="354"/>
    </location>
</feature>
<reference evidence="4" key="1">
    <citation type="submission" date="2020-06" db="EMBL/GenBank/DDBJ databases">
        <title>Draft genome of Bugula neritina, a colonial animal packing powerful symbionts and potential medicines.</title>
        <authorList>
            <person name="Rayko M."/>
        </authorList>
    </citation>
    <scope>NUCLEOTIDE SEQUENCE [LARGE SCALE GENOMIC DNA]</scope>
    <source>
        <strain evidence="4">Kwan_BN1</strain>
    </source>
</reference>
<keyword evidence="1" id="KW-0677">Repeat</keyword>
<dbReference type="OrthoDB" id="10045365at2759"/>
<accession>A0A7J7K6F1</accession>
<gene>
    <name evidence="4" type="ORF">EB796_007899</name>
</gene>
<evidence type="ECO:0000313" key="4">
    <source>
        <dbReference type="EMBL" id="KAF6033793.1"/>
    </source>
</evidence>
<comment type="caution">
    <text evidence="4">The sequence shown here is derived from an EMBL/GenBank/DDBJ whole genome shotgun (WGS) entry which is preliminary data.</text>
</comment>
<dbReference type="PROSITE" id="PS50825">
    <property type="entry name" value="HYR"/>
    <property type="match status" value="1"/>
</dbReference>
<keyword evidence="5" id="KW-1185">Reference proteome</keyword>
<name>A0A7J7K6F1_BUGNE</name>
<proteinExistence type="predicted"/>
<evidence type="ECO:0000259" key="3">
    <source>
        <dbReference type="PROSITE" id="PS50825"/>
    </source>
</evidence>
<dbReference type="EMBL" id="VXIV02001236">
    <property type="protein sequence ID" value="KAF6033793.1"/>
    <property type="molecule type" value="Genomic_DNA"/>
</dbReference>
<dbReference type="AlphaFoldDB" id="A0A7J7K6F1"/>